<evidence type="ECO:0000313" key="2">
    <source>
        <dbReference type="Proteomes" id="UP000481872"/>
    </source>
</evidence>
<proteinExistence type="predicted"/>
<organism evidence="1 2">
    <name type="scientific">Clostridium senegalense</name>
    <dbReference type="NCBI Taxonomy" id="1465809"/>
    <lineage>
        <taxon>Bacteria</taxon>
        <taxon>Bacillati</taxon>
        <taxon>Bacillota</taxon>
        <taxon>Clostridia</taxon>
        <taxon>Eubacteriales</taxon>
        <taxon>Clostridiaceae</taxon>
        <taxon>Clostridium</taxon>
    </lineage>
</organism>
<dbReference type="AlphaFoldDB" id="A0A6M0H6F0"/>
<protein>
    <submittedName>
        <fullName evidence="1">Uncharacterized protein</fullName>
    </submittedName>
</protein>
<sequence length="274" mass="30966">MFYEKSKYFKYCFFTLACCTALNGQMVYANTVDENKITSNLQVSKEVIKTSDKDLNNEELRARIKLLIQEGESTGIKLNNFQEKELYLCSNDELTDFAFDLMFAIECQKEANEQKYIETSDNRLNNMLNISEDSILRSNYSEYITRQAGKVYSGTKTLNLNGTSKNYTYQVNVYADYCYRAYTDYYGDAATSFYALRSVTSTRGMGGSLLNIKSYNNNAGYLANNWGSSFMVSGSGTFLVGSSYGNLSFDVPYEAKFYCGDGSYITSSPNAPNF</sequence>
<keyword evidence="2" id="KW-1185">Reference proteome</keyword>
<reference evidence="1 2" key="1">
    <citation type="submission" date="2020-02" db="EMBL/GenBank/DDBJ databases">
        <title>Genome assembly of a novel Clostridium senegalense strain.</title>
        <authorList>
            <person name="Gupta T.B."/>
            <person name="Jauregui R."/>
            <person name="Maclean P."/>
            <person name="Nawarathana A."/>
            <person name="Brightwell G."/>
        </authorList>
    </citation>
    <scope>NUCLEOTIDE SEQUENCE [LARGE SCALE GENOMIC DNA]</scope>
    <source>
        <strain evidence="1 2">AGRFS4</strain>
    </source>
</reference>
<dbReference type="EMBL" id="JAAGPU010000033">
    <property type="protein sequence ID" value="NEU06117.1"/>
    <property type="molecule type" value="Genomic_DNA"/>
</dbReference>
<evidence type="ECO:0000313" key="1">
    <source>
        <dbReference type="EMBL" id="NEU06117.1"/>
    </source>
</evidence>
<gene>
    <name evidence="1" type="ORF">G3M99_14925</name>
</gene>
<dbReference type="RefSeq" id="WP_199870672.1">
    <property type="nucleotide sequence ID" value="NZ_JAAGPU010000033.1"/>
</dbReference>
<comment type="caution">
    <text evidence="1">The sequence shown here is derived from an EMBL/GenBank/DDBJ whole genome shotgun (WGS) entry which is preliminary data.</text>
</comment>
<accession>A0A6M0H6F0</accession>
<dbReference type="Proteomes" id="UP000481872">
    <property type="component" value="Unassembled WGS sequence"/>
</dbReference>
<name>A0A6M0H6F0_9CLOT</name>